<feature type="region of interest" description="Disordered" evidence="6">
    <location>
        <begin position="1"/>
        <end position="39"/>
    </location>
</feature>
<dbReference type="Pfam" id="PF00735">
    <property type="entry name" value="Septin"/>
    <property type="match status" value="3"/>
</dbReference>
<dbReference type="SMART" id="SM00066">
    <property type="entry name" value="GAL4"/>
    <property type="match status" value="2"/>
</dbReference>
<dbReference type="PANTHER" id="PTHR31069:SF32">
    <property type="entry name" value="ARGININE METABOLISM REGULATION PROTEIN II"/>
    <property type="match status" value="1"/>
</dbReference>
<keyword evidence="1" id="KW-0805">Transcription regulation</keyword>
<dbReference type="GO" id="GO:0000981">
    <property type="term" value="F:DNA-binding transcription factor activity, RNA polymerase II-specific"/>
    <property type="evidence" value="ECO:0007669"/>
    <property type="project" value="InterPro"/>
</dbReference>
<dbReference type="InParanoid" id="A0A0C2T954"/>
<evidence type="ECO:0000259" key="8">
    <source>
        <dbReference type="PROSITE" id="PS51719"/>
    </source>
</evidence>
<dbReference type="InterPro" id="IPR030379">
    <property type="entry name" value="G_SEPTIN_dom"/>
</dbReference>
<dbReference type="HOGENOM" id="CLU_017509_0_0_1"/>
<protein>
    <submittedName>
        <fullName evidence="9">Uncharacterized protein</fullName>
    </submittedName>
</protein>
<organism evidence="9 10">
    <name type="scientific">Amanita muscaria (strain Koide BX008)</name>
    <dbReference type="NCBI Taxonomy" id="946122"/>
    <lineage>
        <taxon>Eukaryota</taxon>
        <taxon>Fungi</taxon>
        <taxon>Dikarya</taxon>
        <taxon>Basidiomycota</taxon>
        <taxon>Agaricomycotina</taxon>
        <taxon>Agaricomycetes</taxon>
        <taxon>Agaricomycetidae</taxon>
        <taxon>Agaricales</taxon>
        <taxon>Pluteineae</taxon>
        <taxon>Amanitaceae</taxon>
        <taxon>Amanita</taxon>
    </lineage>
</organism>
<dbReference type="CDD" id="cd00067">
    <property type="entry name" value="GAL4"/>
    <property type="match status" value="2"/>
</dbReference>
<dbReference type="PROSITE" id="PS51719">
    <property type="entry name" value="G_SEPTIN"/>
    <property type="match status" value="1"/>
</dbReference>
<evidence type="ECO:0000313" key="10">
    <source>
        <dbReference type="Proteomes" id="UP000054549"/>
    </source>
</evidence>
<dbReference type="InterPro" id="IPR001138">
    <property type="entry name" value="Zn2Cys6_DnaBD"/>
</dbReference>
<feature type="domain" description="Zn(2)-C6 fungal-type" evidence="7">
    <location>
        <begin position="512"/>
        <end position="542"/>
    </location>
</feature>
<dbReference type="GO" id="GO:0003677">
    <property type="term" value="F:DNA binding"/>
    <property type="evidence" value="ECO:0007669"/>
    <property type="project" value="UniProtKB-KW"/>
</dbReference>
<dbReference type="SUPFAM" id="SSF57701">
    <property type="entry name" value="Zn2/Cys6 DNA-binding domain"/>
    <property type="match status" value="2"/>
</dbReference>
<feature type="compositionally biased region" description="Acidic residues" evidence="6">
    <location>
        <begin position="558"/>
        <end position="574"/>
    </location>
</feature>
<dbReference type="PROSITE" id="PS50048">
    <property type="entry name" value="ZN2_CY6_FUNGAL_2"/>
    <property type="match status" value="2"/>
</dbReference>
<dbReference type="InterPro" id="IPR036864">
    <property type="entry name" value="Zn2-C6_fun-type_DNA-bd_sf"/>
</dbReference>
<proteinExistence type="inferred from homology"/>
<dbReference type="OrthoDB" id="10261408at2759"/>
<feature type="compositionally biased region" description="Basic and acidic residues" evidence="6">
    <location>
        <begin position="1"/>
        <end position="15"/>
    </location>
</feature>
<dbReference type="Gene3D" id="4.10.240.10">
    <property type="entry name" value="Zn(2)-C6 fungal-type DNA-binding domain"/>
    <property type="match status" value="2"/>
</dbReference>
<dbReference type="Gene3D" id="3.40.50.300">
    <property type="entry name" value="P-loop containing nucleotide triphosphate hydrolases"/>
    <property type="match status" value="1"/>
</dbReference>
<feature type="compositionally biased region" description="Basic and acidic residues" evidence="6">
    <location>
        <begin position="785"/>
        <end position="812"/>
    </location>
</feature>
<evidence type="ECO:0000256" key="4">
    <source>
        <dbReference type="ARBA" id="ARBA00023242"/>
    </source>
</evidence>
<dbReference type="STRING" id="946122.A0A0C2T954"/>
<accession>A0A0C2T954</accession>
<feature type="region of interest" description="Disordered" evidence="6">
    <location>
        <begin position="466"/>
        <end position="506"/>
    </location>
</feature>
<evidence type="ECO:0000259" key="7">
    <source>
        <dbReference type="PROSITE" id="PS50048"/>
    </source>
</evidence>
<evidence type="ECO:0000256" key="5">
    <source>
        <dbReference type="RuleBase" id="RU004560"/>
    </source>
</evidence>
<dbReference type="InterPro" id="IPR027417">
    <property type="entry name" value="P-loop_NTPase"/>
</dbReference>
<dbReference type="PRINTS" id="PR00755">
    <property type="entry name" value="AFLATOXINBRP"/>
</dbReference>
<dbReference type="GO" id="GO:0008270">
    <property type="term" value="F:zinc ion binding"/>
    <property type="evidence" value="ECO:0007669"/>
    <property type="project" value="InterPro"/>
</dbReference>
<keyword evidence="4" id="KW-0539">Nucleus</keyword>
<keyword evidence="10" id="KW-1185">Reference proteome</keyword>
<evidence type="ECO:0000256" key="6">
    <source>
        <dbReference type="SAM" id="MobiDB-lite"/>
    </source>
</evidence>
<dbReference type="Proteomes" id="UP000054549">
    <property type="component" value="Unassembled WGS sequence"/>
</dbReference>
<name>A0A0C2T954_AMAMK</name>
<feature type="compositionally biased region" description="Polar residues" evidence="6">
    <location>
        <begin position="531"/>
        <end position="540"/>
    </location>
</feature>
<feature type="domain" description="Septin-type G" evidence="8">
    <location>
        <begin position="37"/>
        <end position="421"/>
    </location>
</feature>
<evidence type="ECO:0000313" key="9">
    <source>
        <dbReference type="EMBL" id="KIL63204.1"/>
    </source>
</evidence>
<evidence type="ECO:0000256" key="2">
    <source>
        <dbReference type="ARBA" id="ARBA00023125"/>
    </source>
</evidence>
<reference evidence="9 10" key="1">
    <citation type="submission" date="2014-04" db="EMBL/GenBank/DDBJ databases">
        <title>Evolutionary Origins and Diversification of the Mycorrhizal Mutualists.</title>
        <authorList>
            <consortium name="DOE Joint Genome Institute"/>
            <consortium name="Mycorrhizal Genomics Consortium"/>
            <person name="Kohler A."/>
            <person name="Kuo A."/>
            <person name="Nagy L.G."/>
            <person name="Floudas D."/>
            <person name="Copeland A."/>
            <person name="Barry K.W."/>
            <person name="Cichocki N."/>
            <person name="Veneault-Fourrey C."/>
            <person name="LaButti K."/>
            <person name="Lindquist E.A."/>
            <person name="Lipzen A."/>
            <person name="Lundell T."/>
            <person name="Morin E."/>
            <person name="Murat C."/>
            <person name="Riley R."/>
            <person name="Ohm R."/>
            <person name="Sun H."/>
            <person name="Tunlid A."/>
            <person name="Henrissat B."/>
            <person name="Grigoriev I.V."/>
            <person name="Hibbett D.S."/>
            <person name="Martin F."/>
        </authorList>
    </citation>
    <scope>NUCLEOTIDE SEQUENCE [LARGE SCALE GENOMIC DNA]</scope>
    <source>
        <strain evidence="9 10">Koide BX008</strain>
    </source>
</reference>
<evidence type="ECO:0000256" key="3">
    <source>
        <dbReference type="ARBA" id="ARBA00023163"/>
    </source>
</evidence>
<keyword evidence="5" id="KW-0342">GTP-binding</keyword>
<feature type="region of interest" description="Disordered" evidence="6">
    <location>
        <begin position="608"/>
        <end position="695"/>
    </location>
</feature>
<dbReference type="InterPro" id="IPR050675">
    <property type="entry name" value="OAF3"/>
</dbReference>
<sequence>MNLSDQRNRHDDLDRSPASLLSPFPHHPPKSLDPDNPRPELTLLVAGSRGGKTSFLRLLLDTSEFSPLSTKEQLHSVAKFVQGCSGHTSYIKSVSIDINLDIDGSRQRPLGLTLIDTPSLDFRDDASTDRIVTDMLRHIDQRFGDGLEDERKAQTGDCFVHLCIYFLDPDQIIPLSIPGPPAPPVPRTRANSFTQIEQEPVILDPPVATNPLLTRATLPPADITTIRRLSARVNVLPVIARADLLPTERLAAVKVAIRKDLADAGIGFGIFDIDTQYPRMQDDHPSIVTDSPNGFGTLLNGNATTRVTPPTSPVTPLLRLPYALISPDNYSHSDGVPRPTPSRHELFNQYNLSSQHNQSPGQKLTRGKYIRSYRWGSLDVLDPSHSDFVPLRTAIFHHMETLQKYTREYLFEKYRSDYAAQRPPSRHALSHQITQPMHLGPITHPTRPTLAIDTAAHPVVHRHGTLPVPHRDVISDHGPIPRLALEPLSSASPTKTPAPRSSRPRTKKITVACNFCRSRKLKCDGGRPACSQCTKRSNSCDYMPQTRRRVRQRKGDESESESADDNPADQEEQSPETSTQMLGKRSNNLKIEFPQPLPRMAHILHRREEVPPNPSTSRPKLAMPPADSRPLFPDHELPHIATLSLPEPSPSTTPAPVSAPSLPPIRPASEQLVQRKRSATVPGKSTRQSSSSGPKVVACNFCRARKTKCDGAHPACASCARRSLQCNYVHDNISGSGTAQKRSRRSSSSKPHADESPQSLSPPSSRMIPTPSTAQDAYVIVQGDKNLEGELTERPVVEYPDTRPSKKMKVENDPAMGDIHSTS</sequence>
<keyword evidence="3" id="KW-0804">Transcription</keyword>
<feature type="compositionally biased region" description="Polar residues" evidence="6">
    <location>
        <begin position="683"/>
        <end position="693"/>
    </location>
</feature>
<keyword evidence="2" id="KW-0238">DNA-binding</keyword>
<evidence type="ECO:0000256" key="1">
    <source>
        <dbReference type="ARBA" id="ARBA00023015"/>
    </source>
</evidence>
<dbReference type="PANTHER" id="PTHR31069">
    <property type="entry name" value="OLEATE-ACTIVATED TRANSCRIPTION FACTOR 1-RELATED"/>
    <property type="match status" value="1"/>
</dbReference>
<dbReference type="GO" id="GO:0005525">
    <property type="term" value="F:GTP binding"/>
    <property type="evidence" value="ECO:0007669"/>
    <property type="project" value="UniProtKB-KW"/>
</dbReference>
<dbReference type="PROSITE" id="PS00463">
    <property type="entry name" value="ZN2_CY6_FUNGAL_1"/>
    <property type="match status" value="2"/>
</dbReference>
<feature type="compositionally biased region" description="Polar residues" evidence="6">
    <location>
        <begin position="575"/>
        <end position="589"/>
    </location>
</feature>
<feature type="domain" description="Zn(2)-C6 fungal-type" evidence="7">
    <location>
        <begin position="698"/>
        <end position="728"/>
    </location>
</feature>
<dbReference type="AlphaFoldDB" id="A0A0C2T954"/>
<gene>
    <name evidence="9" type="ORF">M378DRAFT_722206</name>
</gene>
<feature type="region of interest" description="Disordered" evidence="6">
    <location>
        <begin position="523"/>
        <end position="594"/>
    </location>
</feature>
<keyword evidence="5" id="KW-0547">Nucleotide-binding</keyword>
<dbReference type="Pfam" id="PF00172">
    <property type="entry name" value="Zn_clus"/>
    <property type="match status" value="2"/>
</dbReference>
<dbReference type="EMBL" id="KN818261">
    <property type="protein sequence ID" value="KIL63204.1"/>
    <property type="molecule type" value="Genomic_DNA"/>
</dbReference>
<comment type="similarity">
    <text evidence="5">Belongs to the TRAFAC class TrmE-Era-EngA-EngB-Septin-like GTPase superfamily. Septin GTPase family.</text>
</comment>
<feature type="region of interest" description="Disordered" evidence="6">
    <location>
        <begin position="732"/>
        <end position="823"/>
    </location>
</feature>